<name>A0A0R1MBA0_9LACO</name>
<dbReference type="RefSeq" id="WP_057895754.1">
    <property type="nucleotide sequence ID" value="NZ_AZEH01000025.1"/>
</dbReference>
<dbReference type="InterPro" id="IPR050275">
    <property type="entry name" value="PGM_Phosphatase"/>
</dbReference>
<dbReference type="Pfam" id="PF00300">
    <property type="entry name" value="His_Phos_1"/>
    <property type="match status" value="1"/>
</dbReference>
<gene>
    <name evidence="5" type="ORF">FD46_GL000820</name>
</gene>
<feature type="active site" description="Proton donor/acceptor" evidence="3">
    <location>
        <position position="83"/>
    </location>
</feature>
<keyword evidence="6" id="KW-1185">Reference proteome</keyword>
<feature type="binding site" evidence="4">
    <location>
        <begin position="83"/>
        <end position="86"/>
    </location>
    <ligand>
        <name>substrate</name>
    </ligand>
</feature>
<dbReference type="CDD" id="cd07067">
    <property type="entry name" value="HP_PGM_like"/>
    <property type="match status" value="1"/>
</dbReference>
<evidence type="ECO:0000256" key="4">
    <source>
        <dbReference type="PIRSR" id="PIRSR613078-2"/>
    </source>
</evidence>
<dbReference type="OrthoDB" id="9782128at2"/>
<evidence type="ECO:0000256" key="1">
    <source>
        <dbReference type="ARBA" id="ARBA00023152"/>
    </source>
</evidence>
<dbReference type="Gene3D" id="3.40.50.1240">
    <property type="entry name" value="Phosphoglycerate mutase-like"/>
    <property type="match status" value="1"/>
</dbReference>
<dbReference type="PATRIC" id="fig|1423777.3.peg.843"/>
<evidence type="ECO:0000313" key="5">
    <source>
        <dbReference type="EMBL" id="KRL05408.1"/>
    </source>
</evidence>
<dbReference type="SUPFAM" id="SSF53254">
    <property type="entry name" value="Phosphoglycerate mutase-like"/>
    <property type="match status" value="1"/>
</dbReference>
<reference evidence="5 6" key="1">
    <citation type="journal article" date="2015" name="Genome Announc.">
        <title>Expanding the biotechnology potential of lactobacilli through comparative genomics of 213 strains and associated genera.</title>
        <authorList>
            <person name="Sun Z."/>
            <person name="Harris H.M."/>
            <person name="McCann A."/>
            <person name="Guo C."/>
            <person name="Argimon S."/>
            <person name="Zhang W."/>
            <person name="Yang X."/>
            <person name="Jeffery I.B."/>
            <person name="Cooney J.C."/>
            <person name="Kagawa T.F."/>
            <person name="Liu W."/>
            <person name="Song Y."/>
            <person name="Salvetti E."/>
            <person name="Wrobel A."/>
            <person name="Rasinkangas P."/>
            <person name="Parkhill J."/>
            <person name="Rea M.C."/>
            <person name="O'Sullivan O."/>
            <person name="Ritari J."/>
            <person name="Douillard F.P."/>
            <person name="Paul Ross R."/>
            <person name="Yang R."/>
            <person name="Briner A.E."/>
            <person name="Felis G.E."/>
            <person name="de Vos W.M."/>
            <person name="Barrangou R."/>
            <person name="Klaenhammer T.R."/>
            <person name="Caufield P.W."/>
            <person name="Cui Y."/>
            <person name="Zhang H."/>
            <person name="O'Toole P.W."/>
        </authorList>
    </citation>
    <scope>NUCLEOTIDE SEQUENCE [LARGE SCALE GENOMIC DNA]</scope>
    <source>
        <strain evidence="5 6">DSM 19972</strain>
    </source>
</reference>
<feature type="binding site" evidence="4">
    <location>
        <begin position="8"/>
        <end position="15"/>
    </location>
    <ligand>
        <name>substrate</name>
    </ligand>
</feature>
<dbReference type="GO" id="GO:0005737">
    <property type="term" value="C:cytoplasm"/>
    <property type="evidence" value="ECO:0007669"/>
    <property type="project" value="TreeGrafter"/>
</dbReference>
<proteinExistence type="predicted"/>
<dbReference type="SMART" id="SM00855">
    <property type="entry name" value="PGAM"/>
    <property type="match status" value="1"/>
</dbReference>
<evidence type="ECO:0000256" key="2">
    <source>
        <dbReference type="ARBA" id="ARBA00023235"/>
    </source>
</evidence>
<dbReference type="EMBL" id="AZEH01000025">
    <property type="protein sequence ID" value="KRL05408.1"/>
    <property type="molecule type" value="Genomic_DNA"/>
</dbReference>
<dbReference type="InterPro" id="IPR013078">
    <property type="entry name" value="His_Pase_superF_clade-1"/>
</dbReference>
<comment type="caution">
    <text evidence="5">The sequence shown here is derived from an EMBL/GenBank/DDBJ whole genome shotgun (WGS) entry which is preliminary data.</text>
</comment>
<evidence type="ECO:0000256" key="3">
    <source>
        <dbReference type="PIRSR" id="PIRSR613078-1"/>
    </source>
</evidence>
<feature type="active site" description="Tele-phosphohistidine intermediate" evidence="3">
    <location>
        <position position="9"/>
    </location>
</feature>
<dbReference type="GO" id="GO:0016791">
    <property type="term" value="F:phosphatase activity"/>
    <property type="evidence" value="ECO:0007669"/>
    <property type="project" value="TreeGrafter"/>
</dbReference>
<dbReference type="InterPro" id="IPR029033">
    <property type="entry name" value="His_PPase_superfam"/>
</dbReference>
<evidence type="ECO:0000313" key="6">
    <source>
        <dbReference type="Proteomes" id="UP000051686"/>
    </source>
</evidence>
<accession>A0A0R1MBA0</accession>
<dbReference type="PANTHER" id="PTHR48100">
    <property type="entry name" value="BROAD-SPECIFICITY PHOSPHATASE YOR283W-RELATED"/>
    <property type="match status" value="1"/>
</dbReference>
<dbReference type="AlphaFoldDB" id="A0A0R1MBA0"/>
<dbReference type="STRING" id="1423777.FD46_GL000820"/>
<sequence length="199" mass="22302">MTILYIIRHGQSEANAAGILQGSKIDTPLSAKGKQQALEVQRRLTAASLHFDHVFASPLLRAAQTAQLIAPQSVTTFDSRLCEFDYGDWDGQLETVIHQRYARFFDEKMNLLPDSEKVSHGESFEAVTKRLHHFFNELNKNYPEQTILVASHGFTIKLMLNAILGITNLAGLNEPSNAGLTKIELTPNSRTLIFFNQTF</sequence>
<organism evidence="5 6">
    <name type="scientific">Liquorilactobacillus oeni DSM 19972</name>
    <dbReference type="NCBI Taxonomy" id="1423777"/>
    <lineage>
        <taxon>Bacteria</taxon>
        <taxon>Bacillati</taxon>
        <taxon>Bacillota</taxon>
        <taxon>Bacilli</taxon>
        <taxon>Lactobacillales</taxon>
        <taxon>Lactobacillaceae</taxon>
        <taxon>Liquorilactobacillus</taxon>
    </lineage>
</organism>
<dbReference type="Proteomes" id="UP000051686">
    <property type="component" value="Unassembled WGS sequence"/>
</dbReference>
<keyword evidence="1" id="KW-0324">Glycolysis</keyword>
<dbReference type="PROSITE" id="PS00175">
    <property type="entry name" value="PG_MUTASE"/>
    <property type="match status" value="1"/>
</dbReference>
<protein>
    <submittedName>
        <fullName evidence="5">Phosphoglycerate mutase</fullName>
    </submittedName>
</protein>
<dbReference type="PANTHER" id="PTHR48100:SF1">
    <property type="entry name" value="HISTIDINE PHOSPHATASE FAMILY PROTEIN-RELATED"/>
    <property type="match status" value="1"/>
</dbReference>
<dbReference type="InterPro" id="IPR001345">
    <property type="entry name" value="PG/BPGM_mutase_AS"/>
</dbReference>
<feature type="binding site" evidence="4">
    <location>
        <position position="61"/>
    </location>
    <ligand>
        <name>substrate</name>
    </ligand>
</feature>
<keyword evidence="2" id="KW-0413">Isomerase</keyword>